<organism evidence="2 3">
    <name type="scientific">Blastopirellula marina DSM 3645</name>
    <dbReference type="NCBI Taxonomy" id="314230"/>
    <lineage>
        <taxon>Bacteria</taxon>
        <taxon>Pseudomonadati</taxon>
        <taxon>Planctomycetota</taxon>
        <taxon>Planctomycetia</taxon>
        <taxon>Pirellulales</taxon>
        <taxon>Pirellulaceae</taxon>
        <taxon>Blastopirellula</taxon>
    </lineage>
</organism>
<dbReference type="eggNOG" id="ENOG5032ZA0">
    <property type="taxonomic scope" value="Bacteria"/>
</dbReference>
<dbReference type="AlphaFoldDB" id="A3ZQS0"/>
<dbReference type="RefSeq" id="WP_002652017.1">
    <property type="nucleotide sequence ID" value="NZ_CH672376.1"/>
</dbReference>
<feature type="chain" id="PRO_5002665007" description="Carboxypeptidase regulatory-like domain-containing protein" evidence="1">
    <location>
        <begin position="20"/>
        <end position="138"/>
    </location>
</feature>
<evidence type="ECO:0000256" key="1">
    <source>
        <dbReference type="SAM" id="SignalP"/>
    </source>
</evidence>
<accession>A3ZQS0</accession>
<keyword evidence="1" id="KW-0732">Signal</keyword>
<dbReference type="PROSITE" id="PS51257">
    <property type="entry name" value="PROKAR_LIPOPROTEIN"/>
    <property type="match status" value="1"/>
</dbReference>
<gene>
    <name evidence="2" type="ORF">DSM3645_20602</name>
</gene>
<evidence type="ECO:0000313" key="2">
    <source>
        <dbReference type="EMBL" id="EAQ81010.1"/>
    </source>
</evidence>
<protein>
    <recommendedName>
        <fullName evidence="4">Carboxypeptidase regulatory-like domain-containing protein</fullName>
    </recommendedName>
</protein>
<dbReference type="HOGENOM" id="CLU_113730_4_0_0"/>
<dbReference type="Proteomes" id="UP000004358">
    <property type="component" value="Unassembled WGS sequence"/>
</dbReference>
<dbReference type="EMBL" id="AANZ01000006">
    <property type="protein sequence ID" value="EAQ81010.1"/>
    <property type="molecule type" value="Genomic_DNA"/>
</dbReference>
<evidence type="ECO:0008006" key="4">
    <source>
        <dbReference type="Google" id="ProtNLM"/>
    </source>
</evidence>
<sequence length="138" mass="14573">MRYYSIVALLGLVALTGCGADTKSGEVKVQGTVSIDGQPVPTGSISFVAVDKSTPTGGGVIKEGNFTGYTMQGEKKVLIVGNKIVGQVKLYDTPDSGMRDKYESIVPPVYNAVQLTPLTVTIDGPRDDLSFELDSKAK</sequence>
<comment type="caution">
    <text evidence="2">The sequence shown here is derived from an EMBL/GenBank/DDBJ whole genome shotgun (WGS) entry which is preliminary data.</text>
</comment>
<name>A3ZQS0_9BACT</name>
<evidence type="ECO:0000313" key="3">
    <source>
        <dbReference type="Proteomes" id="UP000004358"/>
    </source>
</evidence>
<feature type="signal peptide" evidence="1">
    <location>
        <begin position="1"/>
        <end position="19"/>
    </location>
</feature>
<reference evidence="2 3" key="1">
    <citation type="submission" date="2006-02" db="EMBL/GenBank/DDBJ databases">
        <authorList>
            <person name="Amann R."/>
            <person name="Ferriera S."/>
            <person name="Johnson J."/>
            <person name="Kravitz S."/>
            <person name="Halpern A."/>
            <person name="Remington K."/>
            <person name="Beeson K."/>
            <person name="Tran B."/>
            <person name="Rogers Y.-H."/>
            <person name="Friedman R."/>
            <person name="Venter J.C."/>
        </authorList>
    </citation>
    <scope>NUCLEOTIDE SEQUENCE [LARGE SCALE GENOMIC DNA]</scope>
    <source>
        <strain evidence="2 3">DSM 3645</strain>
    </source>
</reference>
<proteinExistence type="predicted"/>
<dbReference type="OrthoDB" id="291697at2"/>